<dbReference type="FunFam" id="2.10.25.10:FF:000095">
    <property type="entry name" value="Notch, isoform B"/>
    <property type="match status" value="1"/>
</dbReference>
<dbReference type="Proteomes" id="UP001159428">
    <property type="component" value="Unassembled WGS sequence"/>
</dbReference>
<dbReference type="InterPro" id="IPR036056">
    <property type="entry name" value="Fibrinogen-like_C"/>
</dbReference>
<dbReference type="GO" id="GO:0005581">
    <property type="term" value="C:collagen trimer"/>
    <property type="evidence" value="ECO:0007669"/>
    <property type="project" value="UniProtKB-KW"/>
</dbReference>
<dbReference type="Pfam" id="PF01410">
    <property type="entry name" value="COLFI"/>
    <property type="match status" value="1"/>
</dbReference>
<evidence type="ECO:0000256" key="8">
    <source>
        <dbReference type="PROSITE-ProRule" id="PRU00076"/>
    </source>
</evidence>
<evidence type="ECO:0000256" key="2">
    <source>
        <dbReference type="ARBA" id="ARBA00022525"/>
    </source>
</evidence>
<accession>A0AAU9W7B3</accession>
<dbReference type="GO" id="GO:0005509">
    <property type="term" value="F:calcium ion binding"/>
    <property type="evidence" value="ECO:0007669"/>
    <property type="project" value="InterPro"/>
</dbReference>
<dbReference type="PROSITE" id="PS00022">
    <property type="entry name" value="EGF_1"/>
    <property type="match status" value="2"/>
</dbReference>
<dbReference type="Pfam" id="PF00008">
    <property type="entry name" value="EGF"/>
    <property type="match status" value="3"/>
</dbReference>
<comment type="caution">
    <text evidence="8">Lacks conserved residue(s) required for the propagation of feature annotation.</text>
</comment>
<evidence type="ECO:0000259" key="9">
    <source>
        <dbReference type="PROSITE" id="PS50026"/>
    </source>
</evidence>
<dbReference type="EMBL" id="CALNXJ010000008">
    <property type="protein sequence ID" value="CAH3045929.1"/>
    <property type="molecule type" value="Genomic_DNA"/>
</dbReference>
<comment type="caution">
    <text evidence="11">The sequence shown here is derived from an EMBL/GenBank/DDBJ whole genome shotgun (WGS) entry which is preliminary data.</text>
</comment>
<keyword evidence="4" id="KW-0732">Signal</keyword>
<dbReference type="SMART" id="SM00179">
    <property type="entry name" value="EGF_CA"/>
    <property type="match status" value="3"/>
</dbReference>
<evidence type="ECO:0000259" key="10">
    <source>
        <dbReference type="PROSITE" id="PS51406"/>
    </source>
</evidence>
<dbReference type="SMART" id="SM00181">
    <property type="entry name" value="EGF"/>
    <property type="match status" value="3"/>
</dbReference>
<feature type="disulfide bond" evidence="8">
    <location>
        <begin position="120"/>
        <end position="129"/>
    </location>
</feature>
<comment type="subcellular location">
    <subcellularLocation>
        <location evidence="1">Secreted</location>
    </subcellularLocation>
</comment>
<organism evidence="11 12">
    <name type="scientific">Pocillopora meandrina</name>
    <dbReference type="NCBI Taxonomy" id="46732"/>
    <lineage>
        <taxon>Eukaryota</taxon>
        <taxon>Metazoa</taxon>
        <taxon>Cnidaria</taxon>
        <taxon>Anthozoa</taxon>
        <taxon>Hexacorallia</taxon>
        <taxon>Scleractinia</taxon>
        <taxon>Astrocoeniina</taxon>
        <taxon>Pocilloporidae</taxon>
        <taxon>Pocillopora</taxon>
    </lineage>
</organism>
<dbReference type="Gene3D" id="2.10.25.10">
    <property type="entry name" value="Laminin"/>
    <property type="match status" value="3"/>
</dbReference>
<dbReference type="FunFam" id="2.10.25.10:FF:000066">
    <property type="entry name" value="FAT atypical cadherin 4"/>
    <property type="match status" value="1"/>
</dbReference>
<dbReference type="InterPro" id="IPR000742">
    <property type="entry name" value="EGF"/>
</dbReference>
<dbReference type="InterPro" id="IPR000885">
    <property type="entry name" value="Fib_collagen_C"/>
</dbReference>
<keyword evidence="3 8" id="KW-0245">EGF-like domain</keyword>
<dbReference type="InterPro" id="IPR002181">
    <property type="entry name" value="Fibrinogen_a/b/g_C_dom"/>
</dbReference>
<dbReference type="CDD" id="cd00054">
    <property type="entry name" value="EGF_CA"/>
    <property type="match status" value="3"/>
</dbReference>
<dbReference type="NCBIfam" id="NF040941">
    <property type="entry name" value="GGGWT_bact"/>
    <property type="match status" value="2"/>
</dbReference>
<gene>
    <name evidence="11" type="ORF">PMEA_00033004</name>
</gene>
<keyword evidence="7 8" id="KW-1015">Disulfide bond</keyword>
<dbReference type="SUPFAM" id="SSF56496">
    <property type="entry name" value="Fibrinogen C-terminal domain-like"/>
    <property type="match status" value="2"/>
</dbReference>
<feature type="disulfide bond" evidence="8">
    <location>
        <begin position="788"/>
        <end position="805"/>
    </location>
</feature>
<feature type="domain" description="EGF-like" evidence="9">
    <location>
        <begin position="779"/>
        <end position="817"/>
    </location>
</feature>
<proteinExistence type="predicted"/>
<dbReference type="GO" id="GO:0005576">
    <property type="term" value="C:extracellular region"/>
    <property type="evidence" value="ECO:0007669"/>
    <property type="project" value="UniProtKB-SubCell"/>
</dbReference>
<keyword evidence="6" id="KW-0176">Collagen</keyword>
<feature type="disulfide bond" evidence="8">
    <location>
        <begin position="460"/>
        <end position="469"/>
    </location>
</feature>
<evidence type="ECO:0000256" key="1">
    <source>
        <dbReference type="ARBA" id="ARBA00004613"/>
    </source>
</evidence>
<dbReference type="GO" id="GO:0005201">
    <property type="term" value="F:extracellular matrix structural constituent"/>
    <property type="evidence" value="ECO:0007669"/>
    <property type="project" value="InterPro"/>
</dbReference>
<dbReference type="PROSITE" id="PS50026">
    <property type="entry name" value="EGF_3"/>
    <property type="match status" value="3"/>
</dbReference>
<feature type="domain" description="EGF-like" evidence="9">
    <location>
        <begin position="432"/>
        <end position="470"/>
    </location>
</feature>
<feature type="domain" description="Fibrinogen C-terminal" evidence="10">
    <location>
        <begin position="827"/>
        <end position="877"/>
    </location>
</feature>
<keyword evidence="5" id="KW-0677">Repeat</keyword>
<feature type="disulfide bond" evidence="8">
    <location>
        <begin position="101"/>
        <end position="118"/>
    </location>
</feature>
<dbReference type="SUPFAM" id="SSF57196">
    <property type="entry name" value="EGF/Laminin"/>
    <property type="match status" value="3"/>
</dbReference>
<reference evidence="11 12" key="1">
    <citation type="submission" date="2022-05" db="EMBL/GenBank/DDBJ databases">
        <authorList>
            <consortium name="Genoscope - CEA"/>
            <person name="William W."/>
        </authorList>
    </citation>
    <scope>NUCLEOTIDE SEQUENCE [LARGE SCALE GENOMIC DNA]</scope>
</reference>
<evidence type="ECO:0000256" key="6">
    <source>
        <dbReference type="ARBA" id="ARBA00023119"/>
    </source>
</evidence>
<dbReference type="InterPro" id="IPR001881">
    <property type="entry name" value="EGF-like_Ca-bd_dom"/>
</dbReference>
<dbReference type="InterPro" id="IPR050906">
    <property type="entry name" value="Notch_signaling"/>
</dbReference>
<sequence length="1037" mass="115672">PGKYRGCPEGVYCANFKLEPFSYLNITRISLELVHSDSQCGLACLKSASCFSYNLAAVPDVNGELFCELLPSDKYNNSAKFIPSLSYHHLSISSPCSSNPCMNGATCTAKYRDDDYECICSTVFIGKHCEIGTHSNAFQAYCDMTSYSGGWTMCYTTDEYVTPKTEVTYDAQFPYGSDGYRTNCNNIPSPAFPALYGFNCSCVEFFVAFLGIFFYADWLSGAASYGLWDSVGTSSQYSYQLLICHGPLFFGFMISGYTGNNYKVCSNWVVDNQSPYFRSASTNPSFGGVAFNVNGYGTLTKKLISVEMNSSFNSHLKISLFAFFVTSLYQAVSEVYIDGRSGLKRDTGYSVAFGNFAAHKFYHLSLPPLVSTSVKDVGHCARLCLDNSACFSVNFAAMRNQDGNITCEVLASDKYNNSALFNPSAMFHHLSINSPCSSDPCMNNATCVTKYKDDDYQCECALGFDGRQCERITLVDCRDINTRAPSQGDGMYWLDPDGGSHSNAFLAYCDKTSYNGGWTMCYTTDEYVTPKTEFTYSAQFPYGSDGYRTNCNNISFTEIIFVDHQTGRTAYFKRRTSQSIRASTNYGKPASTYGLWDGVGTNNAYSYQLLICDTSFYSGFFVSGKNVSFFFSSIELCLPFRNFFKRRTLTITGCACTKSFEYIDLVSHIKTSLSDYNEFEMFLLFVNSGLSQCFSGGVSFVEYMLQKFSYLNITKIGSELVQHGDECGFACLEVPSCFSYNLAVFSDINGKLSCELLPSDKYKNSDKLFNSPMFHHFSITSPCSSDPCMNNSICVAKYRDKNYRCKCAPGYTGKLCDIATCFSGMNLMCPPTVDYCHKIKTQGKNKSGMYWLDSDGGSHSNAFQAYCDMMSYNGGWTMCYTTDEYVKPRTEVTYNASFPYGTVGYRSNCNNIPFTEIMFVDHQSGKKAYFKRKLDEPLTAAASYEKGANTYGLWDAVGASQYYSYQLLICDNSFYSGFLVSGYTNNCYKGCAHWCYDKYSPFFRTASSDHQYKGVAFNTNGAPPNVVDNRLVSVGLR</sequence>
<dbReference type="PROSITE" id="PS51406">
    <property type="entry name" value="FIBRINOGEN_C_2"/>
    <property type="match status" value="1"/>
</dbReference>
<evidence type="ECO:0000256" key="4">
    <source>
        <dbReference type="ARBA" id="ARBA00022729"/>
    </source>
</evidence>
<dbReference type="PANTHER" id="PTHR24044">
    <property type="entry name" value="NOTCH LIGAND FAMILY MEMBER"/>
    <property type="match status" value="1"/>
</dbReference>
<evidence type="ECO:0000256" key="3">
    <source>
        <dbReference type="ARBA" id="ARBA00022536"/>
    </source>
</evidence>
<feature type="domain" description="EGF-like" evidence="9">
    <location>
        <begin position="92"/>
        <end position="130"/>
    </location>
</feature>
<keyword evidence="12" id="KW-1185">Reference proteome</keyword>
<dbReference type="AlphaFoldDB" id="A0AAU9W7B3"/>
<feature type="non-terminal residue" evidence="11">
    <location>
        <position position="1"/>
    </location>
</feature>
<keyword evidence="2" id="KW-0964">Secreted</keyword>
<evidence type="ECO:0000313" key="12">
    <source>
        <dbReference type="Proteomes" id="UP001159428"/>
    </source>
</evidence>
<evidence type="ECO:0000256" key="7">
    <source>
        <dbReference type="ARBA" id="ARBA00023157"/>
    </source>
</evidence>
<feature type="disulfide bond" evidence="8">
    <location>
        <begin position="441"/>
        <end position="458"/>
    </location>
</feature>
<dbReference type="PROSITE" id="PS01186">
    <property type="entry name" value="EGF_2"/>
    <property type="match status" value="2"/>
</dbReference>
<feature type="disulfide bond" evidence="8">
    <location>
        <begin position="807"/>
        <end position="816"/>
    </location>
</feature>
<dbReference type="Gene3D" id="2.60.120.1000">
    <property type="match status" value="2"/>
</dbReference>
<evidence type="ECO:0000256" key="5">
    <source>
        <dbReference type="ARBA" id="ARBA00022737"/>
    </source>
</evidence>
<protein>
    <submittedName>
        <fullName evidence="11">Uncharacterized protein</fullName>
    </submittedName>
</protein>
<evidence type="ECO:0000313" key="11">
    <source>
        <dbReference type="EMBL" id="CAH3045929.1"/>
    </source>
</evidence>
<name>A0AAU9W7B3_9CNID</name>